<evidence type="ECO:0000313" key="2">
    <source>
        <dbReference type="Proteomes" id="UP000693970"/>
    </source>
</evidence>
<gene>
    <name evidence="1" type="ORF">IV203_010677</name>
</gene>
<dbReference type="EMBL" id="JAGRRH010000018">
    <property type="protein sequence ID" value="KAG7351317.1"/>
    <property type="molecule type" value="Genomic_DNA"/>
</dbReference>
<sequence length="134" mass="15274">MVKQAFLRSFRTSPKYKYGHEVPQNYEDAMRLDRIAGNTRWQDAVDLELGQVDEYKSIEDHGHKGKVSAPKGYKKIKCTLYLVFDVKHGGHFKARLVADGQLTDASLESVYSGLVSMRGFQMVMFLAELNDLEL</sequence>
<accession>A0A9K3KWP6</accession>
<keyword evidence="2" id="KW-1185">Reference proteome</keyword>
<organism evidence="1 2">
    <name type="scientific">Nitzschia inconspicua</name>
    <dbReference type="NCBI Taxonomy" id="303405"/>
    <lineage>
        <taxon>Eukaryota</taxon>
        <taxon>Sar</taxon>
        <taxon>Stramenopiles</taxon>
        <taxon>Ochrophyta</taxon>
        <taxon>Bacillariophyta</taxon>
        <taxon>Bacillariophyceae</taxon>
        <taxon>Bacillariophycidae</taxon>
        <taxon>Bacillariales</taxon>
        <taxon>Bacillariaceae</taxon>
        <taxon>Nitzschia</taxon>
    </lineage>
</organism>
<protein>
    <submittedName>
        <fullName evidence="1">Uncharacterized protein</fullName>
    </submittedName>
</protein>
<dbReference type="Proteomes" id="UP000693970">
    <property type="component" value="Unassembled WGS sequence"/>
</dbReference>
<dbReference type="OrthoDB" id="54146at2759"/>
<comment type="caution">
    <text evidence="1">The sequence shown here is derived from an EMBL/GenBank/DDBJ whole genome shotgun (WGS) entry which is preliminary data.</text>
</comment>
<evidence type="ECO:0000313" key="1">
    <source>
        <dbReference type="EMBL" id="KAG7351317.1"/>
    </source>
</evidence>
<reference evidence="1" key="1">
    <citation type="journal article" date="2021" name="Sci. Rep.">
        <title>Diploid genomic architecture of Nitzschia inconspicua, an elite biomass production diatom.</title>
        <authorList>
            <person name="Oliver A."/>
            <person name="Podell S."/>
            <person name="Pinowska A."/>
            <person name="Traller J.C."/>
            <person name="Smith S.R."/>
            <person name="McClure R."/>
            <person name="Beliaev A."/>
            <person name="Bohutskyi P."/>
            <person name="Hill E.A."/>
            <person name="Rabines A."/>
            <person name="Zheng H."/>
            <person name="Allen L.Z."/>
            <person name="Kuo A."/>
            <person name="Grigoriev I.V."/>
            <person name="Allen A.E."/>
            <person name="Hazlebeck D."/>
            <person name="Allen E.E."/>
        </authorList>
    </citation>
    <scope>NUCLEOTIDE SEQUENCE</scope>
    <source>
        <strain evidence="1">Hildebrandi</strain>
    </source>
</reference>
<dbReference type="AlphaFoldDB" id="A0A9K3KWP6"/>
<reference evidence="1" key="2">
    <citation type="submission" date="2021-04" db="EMBL/GenBank/DDBJ databases">
        <authorList>
            <person name="Podell S."/>
        </authorList>
    </citation>
    <scope>NUCLEOTIDE SEQUENCE</scope>
    <source>
        <strain evidence="1">Hildebrandi</strain>
    </source>
</reference>
<proteinExistence type="predicted"/>
<name>A0A9K3KWP6_9STRA</name>